<feature type="domain" description="DUF5648" evidence="1">
    <location>
        <begin position="6"/>
        <end position="105"/>
    </location>
</feature>
<dbReference type="Proteomes" id="UP000723463">
    <property type="component" value="Unassembled WGS sequence"/>
</dbReference>
<name>A0A9P6JYY0_9FUNG</name>
<dbReference type="InterPro" id="IPR043708">
    <property type="entry name" value="DUF5648"/>
</dbReference>
<evidence type="ECO:0000313" key="3">
    <source>
        <dbReference type="Proteomes" id="UP000723463"/>
    </source>
</evidence>
<protein>
    <recommendedName>
        <fullName evidence="1">DUF5648 domain-containing protein</fullName>
    </recommendedName>
</protein>
<accession>A0A9P6JYY0</accession>
<proteinExistence type="predicted"/>
<comment type="caution">
    <text evidence="2">The sequence shown here is derived from an EMBL/GenBank/DDBJ whole genome shotgun (WGS) entry which is preliminary data.</text>
</comment>
<keyword evidence="3" id="KW-1185">Reference proteome</keyword>
<evidence type="ECO:0000259" key="1">
    <source>
        <dbReference type="Pfam" id="PF18885"/>
    </source>
</evidence>
<organism evidence="2 3">
    <name type="scientific">Mortierella hygrophila</name>
    <dbReference type="NCBI Taxonomy" id="979708"/>
    <lineage>
        <taxon>Eukaryota</taxon>
        <taxon>Fungi</taxon>
        <taxon>Fungi incertae sedis</taxon>
        <taxon>Mucoromycota</taxon>
        <taxon>Mortierellomycotina</taxon>
        <taxon>Mortierellomycetes</taxon>
        <taxon>Mortierellales</taxon>
        <taxon>Mortierellaceae</taxon>
        <taxon>Mortierella</taxon>
    </lineage>
</organism>
<evidence type="ECO:0000313" key="2">
    <source>
        <dbReference type="EMBL" id="KAF9538400.1"/>
    </source>
</evidence>
<dbReference type="EMBL" id="JAAAXW010000309">
    <property type="protein sequence ID" value="KAF9538400.1"/>
    <property type="molecule type" value="Genomic_DNA"/>
</dbReference>
<reference evidence="2" key="1">
    <citation type="journal article" date="2020" name="Fungal Divers.">
        <title>Resolving the Mortierellaceae phylogeny through synthesis of multi-gene phylogenetics and phylogenomics.</title>
        <authorList>
            <person name="Vandepol N."/>
            <person name="Liber J."/>
            <person name="Desiro A."/>
            <person name="Na H."/>
            <person name="Kennedy M."/>
            <person name="Barry K."/>
            <person name="Grigoriev I.V."/>
            <person name="Miller A.N."/>
            <person name="O'Donnell K."/>
            <person name="Stajich J.E."/>
            <person name="Bonito G."/>
        </authorList>
    </citation>
    <scope>NUCLEOTIDE SEQUENCE</scope>
    <source>
        <strain evidence="2">NRRL 2591</strain>
    </source>
</reference>
<sequence>MMVTGADHYYTTDPKDMSASGYSFEGITGYLYPVKFAHTIALHHWFNPTLGDNFYTVNEPHLPTPGDGYDYKGIVGYIYQKATRGTAPLLRWYHSIGDHFYTTNSRGIICHNALQH</sequence>
<dbReference type="Pfam" id="PF18885">
    <property type="entry name" value="DUF5648"/>
    <property type="match status" value="1"/>
</dbReference>
<dbReference type="AlphaFoldDB" id="A0A9P6JYY0"/>
<gene>
    <name evidence="2" type="ORF">EC957_006775</name>
</gene>